<dbReference type="FunFam" id="3.30.230.10:FF:000003">
    <property type="entry name" value="Elongation factor G"/>
    <property type="match status" value="1"/>
</dbReference>
<dbReference type="PROSITE" id="PS51722">
    <property type="entry name" value="G_TR_2"/>
    <property type="match status" value="1"/>
</dbReference>
<sequence>MSENLASQRTYALIGHGGCGKTSVAEMLLFTTGAVARLGKIEEGTTALDYEPEEVKRRGSTQPGLATYQYNKNRHFLLDVPGDGSFNGDLPYLLRAVDGVVFVVDAVDGVKPLTRKLWGEVAKLGLPAVFFINKMDRDRADFDLALSGIREKLGVKTYVQNLPIGAKEDFKGVINVLEGKAYIFDDKGGAAETAIPDDMAEEVETLRETMVEEIAVADEQLMERYLEGEEISTEELLATVHMATLSGQLCPVCCGSALRNMGGERLLAAVQNFLPGPMESAAGAKSIVTADGAEIPVSESGPVVAFVFKTLFDPFAGQLSMTRVLTGTLSTNMDLQNTATDTLERAGQLLLPLGKDTTISKEPAGPGAIVALAKLKDTATGNTLCDPKKPVTIEAPVLPPPMISYALAPAEKGDEDKVFAAMSKLLDEDITLSITRDEETGDILLSGMGQTHLENAVEKARRRFKVSPVLKAPKIPYRESVKGKVEVQGRHKKQTGGRGQFGDCWIRMEGQPRGGGYAFVDAIVGGAIPRQYIPAVDKGVQESAARGYLAGYPMVDFKVTLYDGTFHTVDSSEMAFKIAGSIAFKAACEKLKISLLEPIVLVSVSCPDEYMGDIIGDLSSRRGKVLGSDSTGGITEIQAHVPMAEMQEYAKALSSTTAGQGAFTMAFDHYEECPPPIADKVIAEGKKKEA</sequence>
<dbReference type="InterPro" id="IPR035647">
    <property type="entry name" value="EFG_III/V"/>
</dbReference>
<dbReference type="Pfam" id="PF00009">
    <property type="entry name" value="GTP_EFTU"/>
    <property type="match status" value="1"/>
</dbReference>
<organism evidence="8 9">
    <name type="scientific">Solidesulfovibrio fructosivorans JJ]</name>
    <dbReference type="NCBI Taxonomy" id="596151"/>
    <lineage>
        <taxon>Bacteria</taxon>
        <taxon>Pseudomonadati</taxon>
        <taxon>Thermodesulfobacteriota</taxon>
        <taxon>Desulfovibrionia</taxon>
        <taxon>Desulfovibrionales</taxon>
        <taxon>Desulfovibrionaceae</taxon>
        <taxon>Solidesulfovibrio</taxon>
    </lineage>
</organism>
<evidence type="ECO:0000256" key="5">
    <source>
        <dbReference type="ARBA" id="ARBA00023134"/>
    </source>
</evidence>
<dbReference type="SUPFAM" id="SSF54211">
    <property type="entry name" value="Ribosomal protein S5 domain 2-like"/>
    <property type="match status" value="1"/>
</dbReference>
<dbReference type="FunFam" id="3.30.70.240:FF:000001">
    <property type="entry name" value="Elongation factor G"/>
    <property type="match status" value="1"/>
</dbReference>
<comment type="function">
    <text evidence="6">Catalyzes the GTP-dependent ribosomal translocation step during translation elongation. During this step, the ribosome changes from the pre-translocational (PRE) to the post-translocational (POST) state as the newly formed A-site-bound peptidyl-tRNA and P-site-bound deacylated tRNA move to the P and E sites, respectively. Catalyzes the coordinated movement of the two tRNA molecules, the mRNA and conformational changes in the ribosome.</text>
</comment>
<dbReference type="InterPro" id="IPR047872">
    <property type="entry name" value="EFG_IV"/>
</dbReference>
<dbReference type="OrthoDB" id="9801472at2"/>
<dbReference type="NCBIfam" id="TIGR00231">
    <property type="entry name" value="small_GTP"/>
    <property type="match status" value="1"/>
</dbReference>
<dbReference type="STRING" id="596151.DesfrDRAFT_3832"/>
<dbReference type="InterPro" id="IPR005517">
    <property type="entry name" value="Transl_elong_EFG/EF2_IV"/>
</dbReference>
<dbReference type="PANTHER" id="PTHR43261:SF7">
    <property type="entry name" value="ELONGATION FACTOR G-LIKE PROTEIN"/>
    <property type="match status" value="1"/>
</dbReference>
<proteinExistence type="predicted"/>
<dbReference type="GO" id="GO:0003924">
    <property type="term" value="F:GTPase activity"/>
    <property type="evidence" value="ECO:0007669"/>
    <property type="project" value="InterPro"/>
</dbReference>
<dbReference type="eggNOG" id="COG0480">
    <property type="taxonomic scope" value="Bacteria"/>
</dbReference>
<dbReference type="InterPro" id="IPR014721">
    <property type="entry name" value="Ribsml_uS5_D2-typ_fold_subgr"/>
</dbReference>
<keyword evidence="2" id="KW-0547">Nucleotide-binding</keyword>
<dbReference type="InterPro" id="IPR009022">
    <property type="entry name" value="EFG_III"/>
</dbReference>
<dbReference type="PANTHER" id="PTHR43261">
    <property type="entry name" value="TRANSLATION ELONGATION FACTOR G-RELATED"/>
    <property type="match status" value="1"/>
</dbReference>
<evidence type="ECO:0000256" key="2">
    <source>
        <dbReference type="ARBA" id="ARBA00022741"/>
    </source>
</evidence>
<dbReference type="AlphaFoldDB" id="E1K1T2"/>
<dbReference type="InterPro" id="IPR009000">
    <property type="entry name" value="Transl_B-barrel_sf"/>
</dbReference>
<keyword evidence="5" id="KW-0342">GTP-binding</keyword>
<dbReference type="Gene3D" id="3.40.50.300">
    <property type="entry name" value="P-loop containing nucleotide triphosphate hydrolases"/>
    <property type="match status" value="1"/>
</dbReference>
<dbReference type="InterPro" id="IPR000795">
    <property type="entry name" value="T_Tr_GTP-bd_dom"/>
</dbReference>
<dbReference type="CDD" id="cd01434">
    <property type="entry name" value="EFG_mtEFG1_IV"/>
    <property type="match status" value="1"/>
</dbReference>
<keyword evidence="4" id="KW-0648">Protein biosynthesis</keyword>
<evidence type="ECO:0000313" key="8">
    <source>
        <dbReference type="EMBL" id="EFL49432.1"/>
    </source>
</evidence>
<dbReference type="Pfam" id="PF22042">
    <property type="entry name" value="EF-G_D2"/>
    <property type="match status" value="1"/>
</dbReference>
<dbReference type="Pfam" id="PF14492">
    <property type="entry name" value="EFG_III"/>
    <property type="match status" value="1"/>
</dbReference>
<keyword evidence="9" id="KW-1185">Reference proteome</keyword>
<dbReference type="InterPro" id="IPR027417">
    <property type="entry name" value="P-loop_NTPase"/>
</dbReference>
<dbReference type="InterPro" id="IPR005225">
    <property type="entry name" value="Small_GTP-bd"/>
</dbReference>
<dbReference type="SMART" id="SM00838">
    <property type="entry name" value="EFG_C"/>
    <property type="match status" value="1"/>
</dbReference>
<dbReference type="Pfam" id="PF00679">
    <property type="entry name" value="EFG_C"/>
    <property type="match status" value="1"/>
</dbReference>
<dbReference type="SUPFAM" id="SSF50447">
    <property type="entry name" value="Translation proteins"/>
    <property type="match status" value="1"/>
</dbReference>
<dbReference type="CDD" id="cd04170">
    <property type="entry name" value="EF-G_bact"/>
    <property type="match status" value="1"/>
</dbReference>
<dbReference type="GO" id="GO:0005525">
    <property type="term" value="F:GTP binding"/>
    <property type="evidence" value="ECO:0007669"/>
    <property type="project" value="UniProtKB-KW"/>
</dbReference>
<dbReference type="Gene3D" id="3.30.230.10">
    <property type="match status" value="1"/>
</dbReference>
<keyword evidence="3" id="KW-0251">Elongation factor</keyword>
<dbReference type="InterPro" id="IPR041095">
    <property type="entry name" value="EFG_II"/>
</dbReference>
<evidence type="ECO:0000256" key="4">
    <source>
        <dbReference type="ARBA" id="ARBA00022917"/>
    </source>
</evidence>
<dbReference type="Gene3D" id="2.40.30.10">
    <property type="entry name" value="Translation factors"/>
    <property type="match status" value="1"/>
</dbReference>
<dbReference type="Gene3D" id="3.30.70.870">
    <property type="entry name" value="Elongation Factor G (Translational Gtpase), domain 3"/>
    <property type="match status" value="1"/>
</dbReference>
<dbReference type="Pfam" id="PF03764">
    <property type="entry name" value="EFG_IV"/>
    <property type="match status" value="1"/>
</dbReference>
<dbReference type="NCBIfam" id="NF009379">
    <property type="entry name" value="PRK12740.1-3"/>
    <property type="match status" value="1"/>
</dbReference>
<dbReference type="CDD" id="cd16262">
    <property type="entry name" value="EFG_III"/>
    <property type="match status" value="1"/>
</dbReference>
<dbReference type="InterPro" id="IPR053905">
    <property type="entry name" value="EF-G-like_DII"/>
</dbReference>
<dbReference type="InterPro" id="IPR000640">
    <property type="entry name" value="EFG_V-like"/>
</dbReference>
<dbReference type="InterPro" id="IPR020568">
    <property type="entry name" value="Ribosomal_Su5_D2-typ_SF"/>
</dbReference>
<gene>
    <name evidence="8" type="ORF">DesfrDRAFT_3832</name>
</gene>
<dbReference type="GO" id="GO:0003746">
    <property type="term" value="F:translation elongation factor activity"/>
    <property type="evidence" value="ECO:0007669"/>
    <property type="project" value="UniProtKB-KW"/>
</dbReference>
<feature type="domain" description="Tr-type G" evidence="7">
    <location>
        <begin position="6"/>
        <end position="278"/>
    </location>
</feature>
<dbReference type="SUPFAM" id="SSF52540">
    <property type="entry name" value="P-loop containing nucleoside triphosphate hydrolases"/>
    <property type="match status" value="1"/>
</dbReference>
<dbReference type="Proteomes" id="UP000006250">
    <property type="component" value="Unassembled WGS sequence"/>
</dbReference>
<evidence type="ECO:0000313" key="9">
    <source>
        <dbReference type="Proteomes" id="UP000006250"/>
    </source>
</evidence>
<evidence type="ECO:0000259" key="7">
    <source>
        <dbReference type="PROSITE" id="PS51722"/>
    </source>
</evidence>
<dbReference type="EMBL" id="AECZ01000044">
    <property type="protein sequence ID" value="EFL49432.1"/>
    <property type="molecule type" value="Genomic_DNA"/>
</dbReference>
<dbReference type="NCBIfam" id="NF009381">
    <property type="entry name" value="PRK12740.1-5"/>
    <property type="match status" value="1"/>
</dbReference>
<dbReference type="RefSeq" id="WP_005996645.1">
    <property type="nucleotide sequence ID" value="NZ_AECZ01000044.1"/>
</dbReference>
<dbReference type="GO" id="GO:0032790">
    <property type="term" value="P:ribosome disassembly"/>
    <property type="evidence" value="ECO:0007669"/>
    <property type="project" value="TreeGrafter"/>
</dbReference>
<evidence type="ECO:0000256" key="3">
    <source>
        <dbReference type="ARBA" id="ARBA00022768"/>
    </source>
</evidence>
<dbReference type="InterPro" id="IPR035649">
    <property type="entry name" value="EFG_V"/>
</dbReference>
<reference evidence="8 9" key="1">
    <citation type="submission" date="2010-08" db="EMBL/GenBank/DDBJ databases">
        <title>The draft genome of Desulfovibrio fructosovorans JJ.</title>
        <authorList>
            <consortium name="US DOE Joint Genome Institute (JGI-PGF)"/>
            <person name="Lucas S."/>
            <person name="Copeland A."/>
            <person name="Lapidus A."/>
            <person name="Cheng J.-F."/>
            <person name="Bruce D."/>
            <person name="Goodwin L."/>
            <person name="Pitluck S."/>
            <person name="Land M.L."/>
            <person name="Hauser L."/>
            <person name="Chang Y.-J."/>
            <person name="Jeffries C."/>
            <person name="Wall J.D."/>
            <person name="Stahl D.A."/>
            <person name="Arkin A.P."/>
            <person name="Dehal P."/>
            <person name="Stolyar S.M."/>
            <person name="Hazen T.C."/>
            <person name="Woyke T.J."/>
        </authorList>
    </citation>
    <scope>NUCLEOTIDE SEQUENCE [LARGE SCALE GENOMIC DNA]</scope>
    <source>
        <strain evidence="8 9">JJ</strain>
    </source>
</reference>
<accession>E1K1T2</accession>
<comment type="caution">
    <text evidence="8">The sequence shown here is derived from an EMBL/GenBank/DDBJ whole genome shotgun (WGS) entry which is preliminary data.</text>
</comment>
<evidence type="ECO:0000256" key="6">
    <source>
        <dbReference type="ARBA" id="ARBA00024731"/>
    </source>
</evidence>
<dbReference type="Gene3D" id="3.30.70.240">
    <property type="match status" value="1"/>
</dbReference>
<dbReference type="CDD" id="cd03713">
    <property type="entry name" value="EFG_mtEFG_C"/>
    <property type="match status" value="1"/>
</dbReference>
<name>E1K1T2_SOLFR</name>
<evidence type="ECO:0000256" key="1">
    <source>
        <dbReference type="ARBA" id="ARBA00017872"/>
    </source>
</evidence>
<dbReference type="SMART" id="SM00889">
    <property type="entry name" value="EFG_IV"/>
    <property type="match status" value="1"/>
</dbReference>
<protein>
    <recommendedName>
        <fullName evidence="1">Elongation factor G</fullName>
    </recommendedName>
</protein>
<dbReference type="SUPFAM" id="SSF54980">
    <property type="entry name" value="EF-G C-terminal domain-like"/>
    <property type="match status" value="2"/>
</dbReference>